<comment type="activity regulation">
    <text evidence="11">Inhibited by UTP.</text>
</comment>
<comment type="pathway">
    <text evidence="2 11">Pyrimidine metabolism; CTP biosynthesis via de novo pathway; UDP from UMP (UMPK route): step 1/1.</text>
</comment>
<feature type="binding site" evidence="11">
    <location>
        <position position="58"/>
    </location>
    <ligand>
        <name>UMP</name>
        <dbReference type="ChEBI" id="CHEBI:57865"/>
    </ligand>
</feature>
<keyword evidence="9 11" id="KW-0665">Pyrimidine biosynthesis</keyword>
<feature type="binding site" evidence="11">
    <location>
        <begin position="139"/>
        <end position="146"/>
    </location>
    <ligand>
        <name>UMP</name>
        <dbReference type="ChEBI" id="CHEBI:57865"/>
    </ligand>
</feature>
<dbReference type="RefSeq" id="WP_264499327.1">
    <property type="nucleotide sequence ID" value="NZ_JAPDDS010000001.1"/>
</dbReference>
<evidence type="ECO:0000259" key="12">
    <source>
        <dbReference type="Pfam" id="PF00696"/>
    </source>
</evidence>
<evidence type="ECO:0000256" key="10">
    <source>
        <dbReference type="ARBA" id="ARBA00047767"/>
    </source>
</evidence>
<keyword evidence="14" id="KW-1185">Reference proteome</keyword>
<comment type="subcellular location">
    <subcellularLocation>
        <location evidence="1 11">Cytoplasm</location>
    </subcellularLocation>
</comment>
<dbReference type="HAMAP" id="MF_01220_B">
    <property type="entry name" value="PyrH_B"/>
    <property type="match status" value="1"/>
</dbReference>
<dbReference type="InterPro" id="IPR001048">
    <property type="entry name" value="Asp/Glu/Uridylate_kinase"/>
</dbReference>
<keyword evidence="6 11" id="KW-0547">Nucleotide-binding</keyword>
<dbReference type="EC" id="2.7.4.22" evidence="11"/>
<feature type="binding site" evidence="11">
    <location>
        <begin position="14"/>
        <end position="17"/>
    </location>
    <ligand>
        <name>ATP</name>
        <dbReference type="ChEBI" id="CHEBI:30616"/>
    </ligand>
</feature>
<dbReference type="CDD" id="cd04254">
    <property type="entry name" value="AAK_UMPK-PyrH-Ec"/>
    <property type="match status" value="1"/>
</dbReference>
<dbReference type="SUPFAM" id="SSF53633">
    <property type="entry name" value="Carbamate kinase-like"/>
    <property type="match status" value="1"/>
</dbReference>
<dbReference type="Gene3D" id="3.40.1160.10">
    <property type="entry name" value="Acetylglutamate kinase-like"/>
    <property type="match status" value="1"/>
</dbReference>
<proteinExistence type="inferred from homology"/>
<evidence type="ECO:0000256" key="3">
    <source>
        <dbReference type="ARBA" id="ARBA00007614"/>
    </source>
</evidence>
<feature type="binding site" evidence="11">
    <location>
        <position position="59"/>
    </location>
    <ligand>
        <name>ATP</name>
        <dbReference type="ChEBI" id="CHEBI:30616"/>
    </ligand>
</feature>
<dbReference type="InterPro" id="IPR036393">
    <property type="entry name" value="AceGlu_kinase-like_sf"/>
</dbReference>
<comment type="caution">
    <text evidence="13">The sequence shown here is derived from an EMBL/GenBank/DDBJ whole genome shotgun (WGS) entry which is preliminary data.</text>
</comment>
<dbReference type="PIRSF" id="PIRSF005650">
    <property type="entry name" value="Uridylate_kin"/>
    <property type="match status" value="1"/>
</dbReference>
<evidence type="ECO:0000256" key="5">
    <source>
        <dbReference type="ARBA" id="ARBA00022679"/>
    </source>
</evidence>
<comment type="subunit">
    <text evidence="11">Homohexamer.</text>
</comment>
<organism evidence="13 14">
    <name type="scientific">Luteolibacter flavescens</name>
    <dbReference type="NCBI Taxonomy" id="1859460"/>
    <lineage>
        <taxon>Bacteria</taxon>
        <taxon>Pseudomonadati</taxon>
        <taxon>Verrucomicrobiota</taxon>
        <taxon>Verrucomicrobiia</taxon>
        <taxon>Verrucomicrobiales</taxon>
        <taxon>Verrucomicrobiaceae</taxon>
        <taxon>Luteolibacter</taxon>
    </lineage>
</organism>
<keyword evidence="7 11" id="KW-0418">Kinase</keyword>
<sequence>MSSSPPRYKRAILKLSGEALREPGSTDNISPEIVERIAREVREALAPGDLQLGIVVGGGNFWRGASASARGMDRATADYVGMLATVMNSLALQGSLEHHGVPCVVQSAIEMKNVAETFIRRKAERQLNDGRVVIFAAGTGSPFFSTDTTAALRASEMSADVVFKATMVDGVYDSDPKKNPDAKKFSRVSFHDCISKQFKVMDATAFSLCMDNHIPIVIFDLGQEGNITRALRGESIGTIVDGDETVVA</sequence>
<dbReference type="PANTHER" id="PTHR42833:SF4">
    <property type="entry name" value="URIDYLATE KINASE PUMPKIN, CHLOROPLASTIC"/>
    <property type="match status" value="1"/>
</dbReference>
<dbReference type="NCBIfam" id="TIGR02075">
    <property type="entry name" value="pyrH_bact"/>
    <property type="match status" value="1"/>
</dbReference>
<feature type="binding site" evidence="11">
    <location>
        <position position="78"/>
    </location>
    <ligand>
        <name>UMP</name>
        <dbReference type="ChEBI" id="CHEBI:57865"/>
    </ligand>
</feature>
<comment type="similarity">
    <text evidence="3 11">Belongs to the UMP kinase family.</text>
</comment>
<evidence type="ECO:0000313" key="14">
    <source>
        <dbReference type="Proteomes" id="UP001207930"/>
    </source>
</evidence>
<dbReference type="Pfam" id="PF00696">
    <property type="entry name" value="AA_kinase"/>
    <property type="match status" value="1"/>
</dbReference>
<evidence type="ECO:0000256" key="2">
    <source>
        <dbReference type="ARBA" id="ARBA00004791"/>
    </source>
</evidence>
<evidence type="ECO:0000256" key="11">
    <source>
        <dbReference type="HAMAP-Rule" id="MF_01220"/>
    </source>
</evidence>
<comment type="caution">
    <text evidence="11">Lacks conserved residue(s) required for the propagation of feature annotation.</text>
</comment>
<feature type="binding site" evidence="11">
    <location>
        <position position="166"/>
    </location>
    <ligand>
        <name>ATP</name>
        <dbReference type="ChEBI" id="CHEBI:30616"/>
    </ligand>
</feature>
<feature type="binding site" evidence="11">
    <location>
        <position position="175"/>
    </location>
    <ligand>
        <name>ATP</name>
        <dbReference type="ChEBI" id="CHEBI:30616"/>
    </ligand>
</feature>
<accession>A0ABT3FIG8</accession>
<dbReference type="EMBL" id="JAPDDS010000001">
    <property type="protein sequence ID" value="MCW1883366.1"/>
    <property type="molecule type" value="Genomic_DNA"/>
</dbReference>
<gene>
    <name evidence="11 13" type="primary">pyrH</name>
    <name evidence="13" type="ORF">OKA04_01405</name>
</gene>
<dbReference type="InterPro" id="IPR015963">
    <property type="entry name" value="Uridylate_kinase_bac"/>
</dbReference>
<comment type="function">
    <text evidence="11">Catalyzes the reversible phosphorylation of UMP to UDP.</text>
</comment>
<evidence type="ECO:0000313" key="13">
    <source>
        <dbReference type="EMBL" id="MCW1883366.1"/>
    </source>
</evidence>
<feature type="binding site" evidence="11">
    <location>
        <position position="172"/>
    </location>
    <ligand>
        <name>ATP</name>
        <dbReference type="ChEBI" id="CHEBI:30616"/>
    </ligand>
</feature>
<keyword evidence="4 11" id="KW-0963">Cytoplasm</keyword>
<dbReference type="Proteomes" id="UP001207930">
    <property type="component" value="Unassembled WGS sequence"/>
</dbReference>
<dbReference type="InterPro" id="IPR011817">
    <property type="entry name" value="Uridylate_kinase"/>
</dbReference>
<evidence type="ECO:0000256" key="6">
    <source>
        <dbReference type="ARBA" id="ARBA00022741"/>
    </source>
</evidence>
<protein>
    <recommendedName>
        <fullName evidence="11">Uridylate kinase</fullName>
        <shortName evidence="11">UK</shortName>
        <ecNumber evidence="11">2.7.4.22</ecNumber>
    </recommendedName>
    <alternativeName>
        <fullName evidence="11">Uridine monophosphate kinase</fullName>
        <shortName evidence="11">UMP kinase</shortName>
        <shortName evidence="11">UMPK</shortName>
    </alternativeName>
</protein>
<keyword evidence="5 11" id="KW-0808">Transferase</keyword>
<evidence type="ECO:0000256" key="7">
    <source>
        <dbReference type="ARBA" id="ARBA00022777"/>
    </source>
</evidence>
<evidence type="ECO:0000256" key="8">
    <source>
        <dbReference type="ARBA" id="ARBA00022840"/>
    </source>
</evidence>
<feature type="binding site" evidence="11">
    <location>
        <position position="63"/>
    </location>
    <ligand>
        <name>ATP</name>
        <dbReference type="ChEBI" id="CHEBI:30616"/>
    </ligand>
</feature>
<feature type="domain" description="Aspartate/glutamate/uridylate kinase" evidence="12">
    <location>
        <begin position="9"/>
        <end position="220"/>
    </location>
</feature>
<name>A0ABT3FIG8_9BACT</name>
<comment type="catalytic activity">
    <reaction evidence="10 11">
        <text>UMP + ATP = UDP + ADP</text>
        <dbReference type="Rhea" id="RHEA:24400"/>
        <dbReference type="ChEBI" id="CHEBI:30616"/>
        <dbReference type="ChEBI" id="CHEBI:57865"/>
        <dbReference type="ChEBI" id="CHEBI:58223"/>
        <dbReference type="ChEBI" id="CHEBI:456216"/>
        <dbReference type="EC" id="2.7.4.22"/>
    </reaction>
</comment>
<evidence type="ECO:0000256" key="1">
    <source>
        <dbReference type="ARBA" id="ARBA00004496"/>
    </source>
</evidence>
<dbReference type="GO" id="GO:0033862">
    <property type="term" value="F:UMP kinase activity"/>
    <property type="evidence" value="ECO:0007669"/>
    <property type="project" value="UniProtKB-EC"/>
</dbReference>
<reference evidence="13 14" key="1">
    <citation type="submission" date="2022-10" db="EMBL/GenBank/DDBJ databases">
        <title>Luteolibacter flavescens strain MCCC 1K03193, whole genome shotgun sequencing project.</title>
        <authorList>
            <person name="Zhao G."/>
            <person name="Shen L."/>
        </authorList>
    </citation>
    <scope>NUCLEOTIDE SEQUENCE [LARGE SCALE GENOMIC DNA]</scope>
    <source>
        <strain evidence="13 14">MCCC 1K03193</strain>
    </source>
</reference>
<dbReference type="PANTHER" id="PTHR42833">
    <property type="entry name" value="URIDYLATE KINASE"/>
    <property type="match status" value="1"/>
</dbReference>
<keyword evidence="8 11" id="KW-0067">ATP-binding</keyword>
<evidence type="ECO:0000256" key="4">
    <source>
        <dbReference type="ARBA" id="ARBA00022490"/>
    </source>
</evidence>
<evidence type="ECO:0000256" key="9">
    <source>
        <dbReference type="ARBA" id="ARBA00022975"/>
    </source>
</evidence>